<accession>A0A854QB18</accession>
<dbReference type="AlphaFoldDB" id="A0A854QB18"/>
<keyword evidence="1" id="KW-0472">Membrane</keyword>
<evidence type="ECO:0000313" key="2">
    <source>
        <dbReference type="EMBL" id="OXG18409.1"/>
    </source>
</evidence>
<evidence type="ECO:0000256" key="1">
    <source>
        <dbReference type="SAM" id="Phobius"/>
    </source>
</evidence>
<sequence length="124" mass="13677">MVPSSLLNPDTAAINSNKVTMVNNPCTPLSLCMSKTEEPVPGLVRPLVFVLVSVLVCSVSTFVFSAKRQRQRKSNHDIVLCAAKRQDIEKGSSKLFGRSTHVQRVRDLVESWLIHVPASRCCTV</sequence>
<evidence type="ECO:0000313" key="3">
    <source>
        <dbReference type="Proteomes" id="UP000199727"/>
    </source>
</evidence>
<dbReference type="Proteomes" id="UP000199727">
    <property type="component" value="Unassembled WGS sequence"/>
</dbReference>
<protein>
    <recommendedName>
        <fullName evidence="4">Transmembrane protein</fullName>
    </recommendedName>
</protein>
<dbReference type="EMBL" id="AMKT01000056">
    <property type="protein sequence ID" value="OXG18409.1"/>
    <property type="molecule type" value="Genomic_DNA"/>
</dbReference>
<feature type="transmembrane region" description="Helical" evidence="1">
    <location>
        <begin position="43"/>
        <end position="64"/>
    </location>
</feature>
<name>A0A854QB18_CRYNE</name>
<keyword evidence="1" id="KW-1133">Transmembrane helix</keyword>
<proteinExistence type="predicted"/>
<keyword evidence="1" id="KW-0812">Transmembrane</keyword>
<comment type="caution">
    <text evidence="2">The sequence shown here is derived from an EMBL/GenBank/DDBJ whole genome shotgun (WGS) entry which is preliminary data.</text>
</comment>
<gene>
    <name evidence="2" type="ORF">C361_04532</name>
</gene>
<reference evidence="2 3" key="1">
    <citation type="submission" date="2017-06" db="EMBL/GenBank/DDBJ databases">
        <title>Global population genomics of the pathogenic fungus Cryptococcus neoformans var. grubii.</title>
        <authorList>
            <person name="Cuomo C."/>
            <person name="Litvintseva A."/>
            <person name="Chen Y."/>
            <person name="Young S."/>
            <person name="Zeng Q."/>
            <person name="Chapman S."/>
            <person name="Gujja S."/>
            <person name="Saif S."/>
            <person name="Birren B."/>
        </authorList>
    </citation>
    <scope>NUCLEOTIDE SEQUENCE [LARGE SCALE GENOMIC DNA]</scope>
    <source>
        <strain evidence="2 3">Tu259-1</strain>
    </source>
</reference>
<evidence type="ECO:0008006" key="4">
    <source>
        <dbReference type="Google" id="ProtNLM"/>
    </source>
</evidence>
<organism evidence="2 3">
    <name type="scientific">Cryptococcus neoformans Tu259-1</name>
    <dbReference type="NCBI Taxonomy" id="1230072"/>
    <lineage>
        <taxon>Eukaryota</taxon>
        <taxon>Fungi</taxon>
        <taxon>Dikarya</taxon>
        <taxon>Basidiomycota</taxon>
        <taxon>Agaricomycotina</taxon>
        <taxon>Tremellomycetes</taxon>
        <taxon>Tremellales</taxon>
        <taxon>Cryptococcaceae</taxon>
        <taxon>Cryptococcus</taxon>
        <taxon>Cryptococcus neoformans species complex</taxon>
    </lineage>
</organism>